<protein>
    <recommendedName>
        <fullName evidence="3">BZIP domain-containing protein</fullName>
    </recommendedName>
</protein>
<dbReference type="GO" id="GO:0000981">
    <property type="term" value="F:DNA-binding transcription factor activity, RNA polymerase II-specific"/>
    <property type="evidence" value="ECO:0007669"/>
    <property type="project" value="TreeGrafter"/>
</dbReference>
<dbReference type="InterPro" id="IPR000837">
    <property type="entry name" value="AP-1"/>
</dbReference>
<dbReference type="PANTHER" id="PTHR23351:SF10">
    <property type="entry name" value="JUN DIMERIZATION PROTEIN 2"/>
    <property type="match status" value="1"/>
</dbReference>
<sequence length="307" mass="34096">MRQAGRAPQWIASKRETQATACRRDAWRLRQEALAAEDAVGGAGATAAPERGWCLQPGPGLRVAESPPRLLQGCTATPPAMMSGQIPDPSKTVGSLSGLSPLTRLPSLALTAEELKYADIHNIGAMITPLHFLEVNLGKRPQPVKSELEEEEEWRKGRREKNKVVAAPCRNWKKERKECLQLESEWLELMSAELKTQMEELKQEPQQFILMLNGNRPTCIVRINSVKTPDSEGNPLLEPLEKKGSWAGGKRKRRRGSQRALPSCMKNSSMRLSTASISQAFFVKLRSATPGEETQADETQDRALRPK</sequence>
<name>A0AA40LSG2_CNENI</name>
<evidence type="ECO:0000256" key="2">
    <source>
        <dbReference type="SAM" id="MobiDB-lite"/>
    </source>
</evidence>
<dbReference type="PANTHER" id="PTHR23351">
    <property type="entry name" value="FOS TRANSCRIPTION FACTOR-RELATED"/>
    <property type="match status" value="1"/>
</dbReference>
<dbReference type="EMBL" id="JAULJE010000006">
    <property type="protein sequence ID" value="KAK1341999.1"/>
    <property type="molecule type" value="Genomic_DNA"/>
</dbReference>
<proteinExistence type="predicted"/>
<dbReference type="Proteomes" id="UP001177744">
    <property type="component" value="Unassembled WGS sequence"/>
</dbReference>
<organism evidence="4 5">
    <name type="scientific">Cnephaeus nilssonii</name>
    <name type="common">Northern bat</name>
    <name type="synonym">Eptesicus nilssonii</name>
    <dbReference type="NCBI Taxonomy" id="3371016"/>
    <lineage>
        <taxon>Eukaryota</taxon>
        <taxon>Metazoa</taxon>
        <taxon>Chordata</taxon>
        <taxon>Craniata</taxon>
        <taxon>Vertebrata</taxon>
        <taxon>Euteleostomi</taxon>
        <taxon>Mammalia</taxon>
        <taxon>Eutheria</taxon>
        <taxon>Laurasiatheria</taxon>
        <taxon>Chiroptera</taxon>
        <taxon>Yangochiroptera</taxon>
        <taxon>Vespertilionidae</taxon>
        <taxon>Cnephaeus</taxon>
    </lineage>
</organism>
<feature type="region of interest" description="Disordered" evidence="2">
    <location>
        <begin position="229"/>
        <end position="269"/>
    </location>
</feature>
<dbReference type="InterPro" id="IPR004827">
    <property type="entry name" value="bZIP"/>
</dbReference>
<comment type="caution">
    <text evidence="4">The sequence shown here is derived from an EMBL/GenBank/DDBJ whole genome shotgun (WGS) entry which is preliminary data.</text>
</comment>
<dbReference type="GO" id="GO:0005634">
    <property type="term" value="C:nucleus"/>
    <property type="evidence" value="ECO:0007669"/>
    <property type="project" value="TreeGrafter"/>
</dbReference>
<dbReference type="GO" id="GO:0000978">
    <property type="term" value="F:RNA polymerase II cis-regulatory region sequence-specific DNA binding"/>
    <property type="evidence" value="ECO:0007669"/>
    <property type="project" value="TreeGrafter"/>
</dbReference>
<evidence type="ECO:0000259" key="3">
    <source>
        <dbReference type="PROSITE" id="PS50217"/>
    </source>
</evidence>
<keyword evidence="1" id="KW-0539">Nucleus</keyword>
<accession>A0AA40LSG2</accession>
<dbReference type="PROSITE" id="PS50217">
    <property type="entry name" value="BZIP"/>
    <property type="match status" value="1"/>
</dbReference>
<feature type="region of interest" description="Disordered" evidence="2">
    <location>
        <begin position="287"/>
        <end position="307"/>
    </location>
</feature>
<evidence type="ECO:0000256" key="1">
    <source>
        <dbReference type="ARBA" id="ARBA00023242"/>
    </source>
</evidence>
<keyword evidence="5" id="KW-1185">Reference proteome</keyword>
<gene>
    <name evidence="4" type="ORF">QTO34_016752</name>
</gene>
<dbReference type="InterPro" id="IPR046347">
    <property type="entry name" value="bZIP_sf"/>
</dbReference>
<reference evidence="4" key="1">
    <citation type="submission" date="2023-06" db="EMBL/GenBank/DDBJ databases">
        <title>Reference genome for the Northern bat (Eptesicus nilssonii), a most northern bat species.</title>
        <authorList>
            <person name="Laine V.N."/>
            <person name="Pulliainen A.T."/>
            <person name="Lilley T.M."/>
        </authorList>
    </citation>
    <scope>NUCLEOTIDE SEQUENCE</scope>
    <source>
        <strain evidence="4">BLF_Eptnil</strain>
        <tissue evidence="4">Kidney</tissue>
    </source>
</reference>
<dbReference type="SUPFAM" id="SSF57959">
    <property type="entry name" value="Leucine zipper domain"/>
    <property type="match status" value="1"/>
</dbReference>
<feature type="domain" description="BZIP" evidence="3">
    <location>
        <begin position="152"/>
        <end position="204"/>
    </location>
</feature>
<evidence type="ECO:0000313" key="4">
    <source>
        <dbReference type="EMBL" id="KAK1341999.1"/>
    </source>
</evidence>
<dbReference type="AlphaFoldDB" id="A0AA40LSG2"/>
<dbReference type="SMART" id="SM00338">
    <property type="entry name" value="BRLZ"/>
    <property type="match status" value="1"/>
</dbReference>
<evidence type="ECO:0000313" key="5">
    <source>
        <dbReference type="Proteomes" id="UP001177744"/>
    </source>
</evidence>
<dbReference type="Gene3D" id="1.20.5.170">
    <property type="match status" value="1"/>
</dbReference>